<evidence type="ECO:0000313" key="7">
    <source>
        <dbReference type="EMBL" id="CAI6346750.1"/>
    </source>
</evidence>
<dbReference type="EMBL" id="CARXXK010000001">
    <property type="protein sequence ID" value="CAI6346750.1"/>
    <property type="molecule type" value="Genomic_DNA"/>
</dbReference>
<dbReference type="GO" id="GO:0005634">
    <property type="term" value="C:nucleus"/>
    <property type="evidence" value="ECO:0007669"/>
    <property type="project" value="UniProtKB-SubCell"/>
</dbReference>
<accession>A0AAV0VSW4</accession>
<dbReference type="Gene3D" id="1.10.10.60">
    <property type="entry name" value="Homeodomain-like"/>
    <property type="match status" value="2"/>
</dbReference>
<keyword evidence="8" id="KW-1185">Reference proteome</keyword>
<dbReference type="Proteomes" id="UP001160148">
    <property type="component" value="Unassembled WGS sequence"/>
</dbReference>
<proteinExistence type="predicted"/>
<dbReference type="PROSITE" id="PS51253">
    <property type="entry name" value="HTH_CENPB"/>
    <property type="match status" value="1"/>
</dbReference>
<dbReference type="AlphaFoldDB" id="A0AAV0VSW4"/>
<dbReference type="Pfam" id="PF04218">
    <property type="entry name" value="CENP-B_N"/>
    <property type="match status" value="1"/>
</dbReference>
<dbReference type="SUPFAM" id="SSF46689">
    <property type="entry name" value="Homeodomain-like"/>
    <property type="match status" value="2"/>
</dbReference>
<comment type="caution">
    <text evidence="7">The sequence shown here is derived from an EMBL/GenBank/DDBJ whole genome shotgun (WGS) entry which is preliminary data.</text>
</comment>
<name>A0AAV0VSW4_9HEMI</name>
<feature type="domain" description="HTH psq-type" evidence="5">
    <location>
        <begin position="1"/>
        <end position="52"/>
    </location>
</feature>
<gene>
    <name evidence="7" type="ORF">MEUPH1_LOCUS3623</name>
</gene>
<keyword evidence="3 4" id="KW-0539">Nucleus</keyword>
<dbReference type="SMART" id="SM00674">
    <property type="entry name" value="CENPB"/>
    <property type="match status" value="1"/>
</dbReference>
<dbReference type="InterPro" id="IPR004875">
    <property type="entry name" value="DDE_SF_endonuclease_dom"/>
</dbReference>
<sequence>MSSGKRKRLTLAQKIEIIKFVEAENIGIRAVAEKFNIGKTQVSDILKNKAYLSQSFVEQGNEESKRNFPKSGGEIIDTVIFQWYLHARVNSFPISGPVLKEKALELASEVGLNDFKASNGWLQKFKDRHRISYRNIYTDPTLLKECDITEWLNSVRETIKGYKECDIFNCDETGLFYRILPENTMSFINETCIDGNLSKERLTIMLCTNMDGEFEKPLIIGKVGKYNCFKNININSLEIVWKSNTKAWMTRNIMTEWLLDFDYRMTQSKRNIVLFLDNASSHHSLNNLQSIKLIFFPPYLSSCQPLDQGIFQNFKILYRQCVLKHHLSIIDNGSGLINKINVLHAILWIKYAINEVKRSTVRNSFIKSGILISGENETEDNIATNDYKSLLIRLIGDDSINYAELDNKLLTENQSLDLIKIMQELIDPQISDEDDTEDDTSYLLNEDVVLTNLGQISNSTEKKKIEHQNIG</sequence>
<evidence type="ECO:0000256" key="4">
    <source>
        <dbReference type="PROSITE-ProRule" id="PRU00320"/>
    </source>
</evidence>
<dbReference type="Pfam" id="PF03221">
    <property type="entry name" value="HTH_Tnp_Tc5"/>
    <property type="match status" value="1"/>
</dbReference>
<evidence type="ECO:0000259" key="5">
    <source>
        <dbReference type="PROSITE" id="PS50960"/>
    </source>
</evidence>
<evidence type="ECO:0000313" key="8">
    <source>
        <dbReference type="Proteomes" id="UP001160148"/>
    </source>
</evidence>
<feature type="domain" description="HTH CENPB-type" evidence="6">
    <location>
        <begin position="64"/>
        <end position="135"/>
    </location>
</feature>
<dbReference type="Gene3D" id="3.30.420.10">
    <property type="entry name" value="Ribonuclease H-like superfamily/Ribonuclease H"/>
    <property type="match status" value="1"/>
</dbReference>
<reference evidence="7 8" key="1">
    <citation type="submission" date="2023-01" db="EMBL/GenBank/DDBJ databases">
        <authorList>
            <person name="Whitehead M."/>
        </authorList>
    </citation>
    <scope>NUCLEOTIDE SEQUENCE [LARGE SCALE GENOMIC DNA]</scope>
</reference>
<dbReference type="PANTHER" id="PTHR19303:SF73">
    <property type="entry name" value="PROTEIN PDC2"/>
    <property type="match status" value="1"/>
</dbReference>
<dbReference type="Pfam" id="PF03184">
    <property type="entry name" value="DDE_1"/>
    <property type="match status" value="1"/>
</dbReference>
<organism evidence="7 8">
    <name type="scientific">Macrosiphum euphorbiae</name>
    <name type="common">potato aphid</name>
    <dbReference type="NCBI Taxonomy" id="13131"/>
    <lineage>
        <taxon>Eukaryota</taxon>
        <taxon>Metazoa</taxon>
        <taxon>Ecdysozoa</taxon>
        <taxon>Arthropoda</taxon>
        <taxon>Hexapoda</taxon>
        <taxon>Insecta</taxon>
        <taxon>Pterygota</taxon>
        <taxon>Neoptera</taxon>
        <taxon>Paraneoptera</taxon>
        <taxon>Hemiptera</taxon>
        <taxon>Sternorrhyncha</taxon>
        <taxon>Aphidomorpha</taxon>
        <taxon>Aphidoidea</taxon>
        <taxon>Aphididae</taxon>
        <taxon>Macrosiphini</taxon>
        <taxon>Macrosiphum</taxon>
    </lineage>
</organism>
<evidence type="ECO:0000256" key="2">
    <source>
        <dbReference type="ARBA" id="ARBA00023125"/>
    </source>
</evidence>
<dbReference type="InterPro" id="IPR050863">
    <property type="entry name" value="CenT-Element_Derived"/>
</dbReference>
<keyword evidence="2 4" id="KW-0238">DNA-binding</keyword>
<evidence type="ECO:0000256" key="1">
    <source>
        <dbReference type="ARBA" id="ARBA00004123"/>
    </source>
</evidence>
<protein>
    <submittedName>
        <fullName evidence="7">Uncharacterized protein</fullName>
    </submittedName>
</protein>
<dbReference type="InterPro" id="IPR009057">
    <property type="entry name" value="Homeodomain-like_sf"/>
</dbReference>
<feature type="DNA-binding region" description="H-T-H motif" evidence="4">
    <location>
        <begin position="28"/>
        <end position="48"/>
    </location>
</feature>
<dbReference type="PROSITE" id="PS50960">
    <property type="entry name" value="HTH_PSQ"/>
    <property type="match status" value="1"/>
</dbReference>
<evidence type="ECO:0000259" key="6">
    <source>
        <dbReference type="PROSITE" id="PS51253"/>
    </source>
</evidence>
<dbReference type="GO" id="GO:0003677">
    <property type="term" value="F:DNA binding"/>
    <property type="evidence" value="ECO:0007669"/>
    <property type="project" value="UniProtKB-UniRule"/>
</dbReference>
<dbReference type="InterPro" id="IPR007889">
    <property type="entry name" value="HTH_Psq"/>
</dbReference>
<comment type="subcellular location">
    <subcellularLocation>
        <location evidence="1 4">Nucleus</location>
    </subcellularLocation>
</comment>
<dbReference type="PANTHER" id="PTHR19303">
    <property type="entry name" value="TRANSPOSON"/>
    <property type="match status" value="1"/>
</dbReference>
<dbReference type="InterPro" id="IPR036397">
    <property type="entry name" value="RNaseH_sf"/>
</dbReference>
<evidence type="ECO:0000256" key="3">
    <source>
        <dbReference type="ARBA" id="ARBA00023242"/>
    </source>
</evidence>
<dbReference type="InterPro" id="IPR006600">
    <property type="entry name" value="HTH_CenpB_DNA-bd_dom"/>
</dbReference>